<dbReference type="RefSeq" id="WP_345376180.1">
    <property type="nucleotide sequence ID" value="NZ_BAABLM010000005.1"/>
</dbReference>
<protein>
    <submittedName>
        <fullName evidence="6">GNAT family N-acetyltransferase</fullName>
    </submittedName>
</protein>
<reference evidence="7" key="1">
    <citation type="journal article" date="2019" name="Int. J. Syst. Evol. Microbiol.">
        <title>The Global Catalogue of Microorganisms (GCM) 10K type strain sequencing project: providing services to taxonomists for standard genome sequencing and annotation.</title>
        <authorList>
            <consortium name="The Broad Institute Genomics Platform"/>
            <consortium name="The Broad Institute Genome Sequencing Center for Infectious Disease"/>
            <person name="Wu L."/>
            <person name="Ma J."/>
        </authorList>
    </citation>
    <scope>NUCLEOTIDE SEQUENCE [LARGE SCALE GENOMIC DNA]</scope>
    <source>
        <strain evidence="7">JCM 18956</strain>
    </source>
</reference>
<feature type="binding site" evidence="3">
    <location>
        <begin position="113"/>
        <end position="118"/>
    </location>
    <ligand>
        <name>acetyl-CoA</name>
        <dbReference type="ChEBI" id="CHEBI:57288"/>
    </ligand>
</feature>
<dbReference type="Pfam" id="PF13527">
    <property type="entry name" value="Acetyltransf_9"/>
    <property type="match status" value="1"/>
</dbReference>
<dbReference type="SUPFAM" id="SSF55729">
    <property type="entry name" value="Acyl-CoA N-acyltransferases (Nat)"/>
    <property type="match status" value="1"/>
</dbReference>
<dbReference type="PANTHER" id="PTHR37817:SF1">
    <property type="entry name" value="N-ACETYLTRANSFERASE EIS"/>
    <property type="match status" value="1"/>
</dbReference>
<name>A0ABP8W1E1_9MICO</name>
<sequence>MASFDDDYDLRTFDPALVDGVPDDRTRDWLAATRIAFHQSNSDAAVLEGALGAIDDGRVFTGVYAKEPLPGSLAETWPVGTYTGYTKTIDVGGGILVDSYLISDVTVRPTHKRRGMLRHLMTDRLAAAAADGLALAALTASESTIYRRFGFGPAVRNRSVRLRRDRPFGLHVKPAGRVELADAASLGTVARAVFAGYHARTPGSVDRQKQFWDRVLGLKTDEGKPDESVRAAVHYAPTAEGEAPGAIDGYVTYRMKEEGRLSVLEVVDLVGADANAYLGLWNFLGRVDLVDAIEYRHGAVDTALLHALVDSRTLETTREADHIWLRVLDPITALSARPYALDGSLVLRIHDDLGYCEGTFTLAVEGGTGTLTETGDALPDLELDAATLASLYLGGVSAGVLAEAGLIVAHADGAVARASALFAPDRPVDCITDF</sequence>
<comment type="caution">
    <text evidence="6">The sequence shown here is derived from an EMBL/GenBank/DDBJ whole genome shotgun (WGS) entry which is preliminary data.</text>
</comment>
<dbReference type="SUPFAM" id="SSF55718">
    <property type="entry name" value="SCP-like"/>
    <property type="match status" value="1"/>
</dbReference>
<dbReference type="Proteomes" id="UP001501295">
    <property type="component" value="Unassembled WGS sequence"/>
</dbReference>
<dbReference type="PANTHER" id="PTHR37817">
    <property type="entry name" value="N-ACETYLTRANSFERASE EIS"/>
    <property type="match status" value="1"/>
</dbReference>
<evidence type="ECO:0000313" key="7">
    <source>
        <dbReference type="Proteomes" id="UP001501295"/>
    </source>
</evidence>
<dbReference type="InterPro" id="IPR022902">
    <property type="entry name" value="NAcTrfase_Eis"/>
</dbReference>
<dbReference type="InterPro" id="IPR051554">
    <property type="entry name" value="Acetyltransferase_Eis"/>
</dbReference>
<dbReference type="InterPro" id="IPR041380">
    <property type="entry name" value="Acetyltransf_17"/>
</dbReference>
<dbReference type="Gene3D" id="3.40.630.30">
    <property type="match status" value="2"/>
</dbReference>
<accession>A0ABP8W1E1</accession>
<feature type="binding site" evidence="3">
    <location>
        <begin position="105"/>
        <end position="107"/>
    </location>
    <ligand>
        <name>acetyl-CoA</name>
        <dbReference type="ChEBI" id="CHEBI:57288"/>
    </ligand>
</feature>
<feature type="active site" description="Proton acceptor; via carboxylate" evidence="3">
    <location>
        <position position="434"/>
    </location>
</feature>
<comment type="similarity">
    <text evidence="3">Belongs to the acetyltransferase Eis family.</text>
</comment>
<dbReference type="Pfam" id="PF17668">
    <property type="entry name" value="Acetyltransf_17"/>
    <property type="match status" value="1"/>
</dbReference>
<evidence type="ECO:0000259" key="5">
    <source>
        <dbReference type="Pfam" id="PF17668"/>
    </source>
</evidence>
<feature type="domain" description="Enhanced intracellular survival protein" evidence="4">
    <location>
        <begin position="333"/>
        <end position="427"/>
    </location>
</feature>
<dbReference type="InterPro" id="IPR016181">
    <property type="entry name" value="Acyl_CoA_acyltransferase"/>
</dbReference>
<dbReference type="InterPro" id="IPR036527">
    <property type="entry name" value="SCP2_sterol-bd_dom_sf"/>
</dbReference>
<evidence type="ECO:0000259" key="4">
    <source>
        <dbReference type="Pfam" id="PF13530"/>
    </source>
</evidence>
<evidence type="ECO:0000256" key="2">
    <source>
        <dbReference type="ARBA" id="ARBA00023315"/>
    </source>
</evidence>
<keyword evidence="7" id="KW-1185">Reference proteome</keyword>
<evidence type="ECO:0000256" key="1">
    <source>
        <dbReference type="ARBA" id="ARBA00022679"/>
    </source>
</evidence>
<feature type="domain" description="Eis-like acetyltransferase" evidence="5">
    <location>
        <begin position="203"/>
        <end position="319"/>
    </location>
</feature>
<comment type="subunit">
    <text evidence="3">Homohexamer; trimer of dimers.</text>
</comment>
<dbReference type="EMBL" id="BAABLM010000005">
    <property type="protein sequence ID" value="GAA4678705.1"/>
    <property type="molecule type" value="Genomic_DNA"/>
</dbReference>
<gene>
    <name evidence="6" type="ORF">GCM10025780_24520</name>
</gene>
<feature type="binding site" evidence="3">
    <location>
        <begin position="141"/>
        <end position="142"/>
    </location>
    <ligand>
        <name>acetyl-CoA</name>
        <dbReference type="ChEBI" id="CHEBI:57288"/>
    </ligand>
</feature>
<proteinExistence type="inferred from homology"/>
<dbReference type="HAMAP" id="MF_01812">
    <property type="entry name" value="Eis"/>
    <property type="match status" value="1"/>
</dbReference>
<evidence type="ECO:0000313" key="6">
    <source>
        <dbReference type="EMBL" id="GAA4678705.1"/>
    </source>
</evidence>
<dbReference type="Pfam" id="PF13530">
    <property type="entry name" value="SCP2_2"/>
    <property type="match status" value="1"/>
</dbReference>
<keyword evidence="1 3" id="KW-0808">Transferase</keyword>
<dbReference type="Gene3D" id="3.30.1050.10">
    <property type="entry name" value="SCP2 sterol-binding domain"/>
    <property type="match status" value="1"/>
</dbReference>
<dbReference type="InterPro" id="IPR025559">
    <property type="entry name" value="Eis_dom"/>
</dbReference>
<evidence type="ECO:0000256" key="3">
    <source>
        <dbReference type="HAMAP-Rule" id="MF_01812"/>
    </source>
</evidence>
<keyword evidence="2 3" id="KW-0012">Acyltransferase</keyword>
<organism evidence="6 7">
    <name type="scientific">Frondihabitans cladoniiphilus</name>
    <dbReference type="NCBI Taxonomy" id="715785"/>
    <lineage>
        <taxon>Bacteria</taxon>
        <taxon>Bacillati</taxon>
        <taxon>Actinomycetota</taxon>
        <taxon>Actinomycetes</taxon>
        <taxon>Micrococcales</taxon>
        <taxon>Microbacteriaceae</taxon>
        <taxon>Frondihabitans</taxon>
    </lineage>
</organism>
<feature type="active site" description="Proton donor" evidence="3">
    <location>
        <position position="146"/>
    </location>
</feature>